<comment type="similarity">
    <text evidence="1">Belongs to the sigma-70 factor family. ECF subfamily.</text>
</comment>
<dbReference type="Gene3D" id="1.10.10.10">
    <property type="entry name" value="Winged helix-like DNA-binding domain superfamily/Winged helix DNA-binding domain"/>
    <property type="match status" value="1"/>
</dbReference>
<dbReference type="Proteomes" id="UP000241764">
    <property type="component" value="Unassembled WGS sequence"/>
</dbReference>
<feature type="domain" description="RNA polymerase sigma-70 region 2" evidence="5">
    <location>
        <begin position="24"/>
        <end position="91"/>
    </location>
</feature>
<dbReference type="SUPFAM" id="SSF88659">
    <property type="entry name" value="Sigma3 and sigma4 domains of RNA polymerase sigma factors"/>
    <property type="match status" value="1"/>
</dbReference>
<gene>
    <name evidence="7" type="ORF">CU103_28745</name>
</gene>
<dbReference type="RefSeq" id="WP_106667454.1">
    <property type="nucleotide sequence ID" value="NZ_PGGM01000020.1"/>
</dbReference>
<dbReference type="InterPro" id="IPR007627">
    <property type="entry name" value="RNA_pol_sigma70_r2"/>
</dbReference>
<dbReference type="GO" id="GO:0006352">
    <property type="term" value="P:DNA-templated transcription initiation"/>
    <property type="evidence" value="ECO:0007669"/>
    <property type="project" value="InterPro"/>
</dbReference>
<dbReference type="Gene3D" id="1.10.1740.10">
    <property type="match status" value="1"/>
</dbReference>
<dbReference type="InterPro" id="IPR014284">
    <property type="entry name" value="RNA_pol_sigma-70_dom"/>
</dbReference>
<evidence type="ECO:0000259" key="5">
    <source>
        <dbReference type="Pfam" id="PF04542"/>
    </source>
</evidence>
<feature type="domain" description="RNA polymerase sigma factor 70 region 4 type 2" evidence="6">
    <location>
        <begin position="121"/>
        <end position="173"/>
    </location>
</feature>
<keyword evidence="8" id="KW-1185">Reference proteome</keyword>
<dbReference type="SUPFAM" id="SSF88946">
    <property type="entry name" value="Sigma2 domain of RNA polymerase sigma factors"/>
    <property type="match status" value="1"/>
</dbReference>
<dbReference type="InterPro" id="IPR039425">
    <property type="entry name" value="RNA_pol_sigma-70-like"/>
</dbReference>
<proteinExistence type="inferred from homology"/>
<dbReference type="OrthoDB" id="9784272at2"/>
<dbReference type="PANTHER" id="PTHR43133">
    <property type="entry name" value="RNA POLYMERASE ECF-TYPE SIGMA FACTO"/>
    <property type="match status" value="1"/>
</dbReference>
<evidence type="ECO:0000313" key="7">
    <source>
        <dbReference type="EMBL" id="PSH57346.1"/>
    </source>
</evidence>
<dbReference type="AlphaFoldDB" id="A0A2P7ASZ2"/>
<dbReference type="EMBL" id="PGGM01000020">
    <property type="protein sequence ID" value="PSH57346.1"/>
    <property type="molecule type" value="Genomic_DNA"/>
</dbReference>
<dbReference type="Pfam" id="PF04542">
    <property type="entry name" value="Sigma70_r2"/>
    <property type="match status" value="1"/>
</dbReference>
<name>A0A2P7ASZ2_9HYPH</name>
<organism evidence="7 8">
    <name type="scientific">Phyllobacterium sophorae</name>
    <dbReference type="NCBI Taxonomy" id="1520277"/>
    <lineage>
        <taxon>Bacteria</taxon>
        <taxon>Pseudomonadati</taxon>
        <taxon>Pseudomonadota</taxon>
        <taxon>Alphaproteobacteria</taxon>
        <taxon>Hyphomicrobiales</taxon>
        <taxon>Phyllobacteriaceae</taxon>
        <taxon>Phyllobacterium</taxon>
    </lineage>
</organism>
<evidence type="ECO:0000313" key="8">
    <source>
        <dbReference type="Proteomes" id="UP000241764"/>
    </source>
</evidence>
<evidence type="ECO:0000256" key="4">
    <source>
        <dbReference type="ARBA" id="ARBA00023163"/>
    </source>
</evidence>
<keyword evidence="3" id="KW-0731">Sigma factor</keyword>
<evidence type="ECO:0000256" key="1">
    <source>
        <dbReference type="ARBA" id="ARBA00010641"/>
    </source>
</evidence>
<dbReference type="PANTHER" id="PTHR43133:SF62">
    <property type="entry name" value="RNA POLYMERASE SIGMA FACTOR SIGZ"/>
    <property type="match status" value="1"/>
</dbReference>
<sequence>MTPEGISELISRVSLRDRAAFDALYTSTSAKLFGVCLRILGNRTEAEDALQDIYVKIWNKADRFAVAGTSPISWLVAIARNHCIDVLRARKPAAAELDQAVDVAEPSPNPEQSAMATGEARRIYDCLGQLDTMRADAVRGAYLNGDSYEALARRYNVPLNTMRTWLRRSLLKLKECLEK</sequence>
<dbReference type="NCBIfam" id="TIGR02937">
    <property type="entry name" value="sigma70-ECF"/>
    <property type="match status" value="1"/>
</dbReference>
<protein>
    <submittedName>
        <fullName evidence="7">RNA polymerase subunit sigma</fullName>
    </submittedName>
</protein>
<accession>A0A2P7ASZ2</accession>
<keyword evidence="2" id="KW-0805">Transcription regulation</keyword>
<dbReference type="GO" id="GO:0016987">
    <property type="term" value="F:sigma factor activity"/>
    <property type="evidence" value="ECO:0007669"/>
    <property type="project" value="UniProtKB-KW"/>
</dbReference>
<evidence type="ECO:0000256" key="3">
    <source>
        <dbReference type="ARBA" id="ARBA00023082"/>
    </source>
</evidence>
<dbReference type="InterPro" id="IPR013325">
    <property type="entry name" value="RNA_pol_sigma_r2"/>
</dbReference>
<reference evidence="8" key="1">
    <citation type="submission" date="2017-11" db="EMBL/GenBank/DDBJ databases">
        <authorList>
            <person name="Kuznetsova I."/>
            <person name="Sazanova A."/>
            <person name="Chirak E."/>
            <person name="Safronova V."/>
            <person name="Willems A."/>
        </authorList>
    </citation>
    <scope>NUCLEOTIDE SEQUENCE [LARGE SCALE GENOMIC DNA]</scope>
    <source>
        <strain evidence="8">CCBAU 03422</strain>
    </source>
</reference>
<evidence type="ECO:0000256" key="2">
    <source>
        <dbReference type="ARBA" id="ARBA00023015"/>
    </source>
</evidence>
<dbReference type="InterPro" id="IPR036388">
    <property type="entry name" value="WH-like_DNA-bd_sf"/>
</dbReference>
<dbReference type="GO" id="GO:0003677">
    <property type="term" value="F:DNA binding"/>
    <property type="evidence" value="ECO:0007669"/>
    <property type="project" value="InterPro"/>
</dbReference>
<comment type="caution">
    <text evidence="7">The sequence shown here is derived from an EMBL/GenBank/DDBJ whole genome shotgun (WGS) entry which is preliminary data.</text>
</comment>
<dbReference type="NCBIfam" id="NF009167">
    <property type="entry name" value="PRK12514.1"/>
    <property type="match status" value="1"/>
</dbReference>
<evidence type="ECO:0000259" key="6">
    <source>
        <dbReference type="Pfam" id="PF08281"/>
    </source>
</evidence>
<dbReference type="Pfam" id="PF08281">
    <property type="entry name" value="Sigma70_r4_2"/>
    <property type="match status" value="1"/>
</dbReference>
<dbReference type="InterPro" id="IPR013324">
    <property type="entry name" value="RNA_pol_sigma_r3/r4-like"/>
</dbReference>
<keyword evidence="4" id="KW-0804">Transcription</keyword>
<dbReference type="InterPro" id="IPR013249">
    <property type="entry name" value="RNA_pol_sigma70_r4_t2"/>
</dbReference>